<proteinExistence type="predicted"/>
<dbReference type="Pfam" id="PF25535">
    <property type="entry name" value="DUF7919"/>
    <property type="match status" value="1"/>
</dbReference>
<dbReference type="Proteomes" id="UP001501444">
    <property type="component" value="Unassembled WGS sequence"/>
</dbReference>
<name>A0ABN3HAW1_9ACTN</name>
<organism evidence="2 3">
    <name type="scientific">Dactylosporangium salmoneum</name>
    <dbReference type="NCBI Taxonomy" id="53361"/>
    <lineage>
        <taxon>Bacteria</taxon>
        <taxon>Bacillati</taxon>
        <taxon>Actinomycetota</taxon>
        <taxon>Actinomycetes</taxon>
        <taxon>Micromonosporales</taxon>
        <taxon>Micromonosporaceae</taxon>
        <taxon>Dactylosporangium</taxon>
    </lineage>
</organism>
<dbReference type="EMBL" id="BAAARV010000075">
    <property type="protein sequence ID" value="GAA2374530.1"/>
    <property type="molecule type" value="Genomic_DNA"/>
</dbReference>
<evidence type="ECO:0000313" key="3">
    <source>
        <dbReference type="Proteomes" id="UP001501444"/>
    </source>
</evidence>
<gene>
    <name evidence="2" type="ORF">GCM10010170_077650</name>
</gene>
<reference evidence="2 3" key="1">
    <citation type="journal article" date="2019" name="Int. J. Syst. Evol. Microbiol.">
        <title>The Global Catalogue of Microorganisms (GCM) 10K type strain sequencing project: providing services to taxonomists for standard genome sequencing and annotation.</title>
        <authorList>
            <consortium name="The Broad Institute Genomics Platform"/>
            <consortium name="The Broad Institute Genome Sequencing Center for Infectious Disease"/>
            <person name="Wu L."/>
            <person name="Ma J."/>
        </authorList>
    </citation>
    <scope>NUCLEOTIDE SEQUENCE [LARGE SCALE GENOMIC DNA]</scope>
    <source>
        <strain evidence="2 3">JCM 3272</strain>
    </source>
</reference>
<accession>A0ABN3HAW1</accession>
<protein>
    <recommendedName>
        <fullName evidence="1">DUF7919 domain-containing protein</fullName>
    </recommendedName>
</protein>
<dbReference type="InterPro" id="IPR057679">
    <property type="entry name" value="DUF7919"/>
</dbReference>
<evidence type="ECO:0000259" key="1">
    <source>
        <dbReference type="Pfam" id="PF25535"/>
    </source>
</evidence>
<sequence>MLTTFAQDRRPPCCGPAASADPALVRPLCLLLLGQDRPGEARAVVAEIVAAGRALSLELNDSPEVHMEYIDLSPYTYYTFPLGMRNIGWLGRTHGLQSADAPPMTNADLERLRAASQRVASEMLGRHQCEWCPSHARYEGNGEYHYYAPDGEVYAAPEMILHYVTEHGYRPPEVFLESLRVSDEPAWDWRAERLATLLHDESEDLEFRAIGLIDLAHWKHPHALDALLRAARDPELADVVGDYIGRALEPFLSYDFAPDLRTEDFPELVRWGIDQAQQRR</sequence>
<evidence type="ECO:0000313" key="2">
    <source>
        <dbReference type="EMBL" id="GAA2374530.1"/>
    </source>
</evidence>
<keyword evidence="3" id="KW-1185">Reference proteome</keyword>
<feature type="domain" description="DUF7919" evidence="1">
    <location>
        <begin position="67"/>
        <end position="179"/>
    </location>
</feature>
<comment type="caution">
    <text evidence="2">The sequence shown here is derived from an EMBL/GenBank/DDBJ whole genome shotgun (WGS) entry which is preliminary data.</text>
</comment>